<dbReference type="InterPro" id="IPR050508">
    <property type="entry name" value="Methyltransf_Superfamily"/>
</dbReference>
<dbReference type="CDD" id="cd02440">
    <property type="entry name" value="AdoMet_MTases"/>
    <property type="match status" value="1"/>
</dbReference>
<dbReference type="InterPro" id="IPR041698">
    <property type="entry name" value="Methyltransf_25"/>
</dbReference>
<dbReference type="KEGG" id="psuu:Psuf_054380"/>
<accession>A0A6F8YPM1</accession>
<keyword evidence="2" id="KW-0808">Transferase</keyword>
<dbReference type="Pfam" id="PF13649">
    <property type="entry name" value="Methyltransf_25"/>
    <property type="match status" value="1"/>
</dbReference>
<dbReference type="PANTHER" id="PTHR42912:SF93">
    <property type="entry name" value="N6-ADENOSINE-METHYLTRANSFERASE TMT1A"/>
    <property type="match status" value="1"/>
</dbReference>
<evidence type="ECO:0000313" key="3">
    <source>
        <dbReference type="Proteomes" id="UP000503011"/>
    </source>
</evidence>
<dbReference type="InterPro" id="IPR029063">
    <property type="entry name" value="SAM-dependent_MTases_sf"/>
</dbReference>
<dbReference type="AlphaFoldDB" id="A0A6F8YPM1"/>
<dbReference type="Proteomes" id="UP000503011">
    <property type="component" value="Chromosome"/>
</dbReference>
<dbReference type="Gene3D" id="3.40.50.150">
    <property type="entry name" value="Vaccinia Virus protein VP39"/>
    <property type="match status" value="1"/>
</dbReference>
<sequence length="224" mass="24307">MLAKPGRHHRPRRKRNRPVLLARNSCDTVAVSYADMLRDALASEPFQRGILALFAELVRAQGEGPVADVGCGPGRLTAHLHSIGPDAFGIDLSPAMIDVVRQDHPGLRFEVGTMTSLDLADASLTGLLAWFSIIHVPDDELPTIFAEFHRVLRPGGVLLLAFHAGDGSQLKTEGYGGHPMNVYVHRRQPDWVAASLSACGFTVEAEMAHHPAPDVDGGFVFTHR</sequence>
<dbReference type="PANTHER" id="PTHR42912">
    <property type="entry name" value="METHYLTRANSFERASE"/>
    <property type="match status" value="1"/>
</dbReference>
<dbReference type="SUPFAM" id="SSF53335">
    <property type="entry name" value="S-adenosyl-L-methionine-dependent methyltransferases"/>
    <property type="match status" value="1"/>
</dbReference>
<proteinExistence type="predicted"/>
<evidence type="ECO:0000259" key="1">
    <source>
        <dbReference type="Pfam" id="PF13649"/>
    </source>
</evidence>
<keyword evidence="3" id="KW-1185">Reference proteome</keyword>
<feature type="domain" description="Methyltransferase" evidence="1">
    <location>
        <begin position="66"/>
        <end position="156"/>
    </location>
</feature>
<reference evidence="2 3" key="1">
    <citation type="submission" date="2020-03" db="EMBL/GenBank/DDBJ databases">
        <title>Whole genome shotgun sequence of Phytohabitans suffuscus NBRC 105367.</title>
        <authorList>
            <person name="Komaki H."/>
            <person name="Tamura T."/>
        </authorList>
    </citation>
    <scope>NUCLEOTIDE SEQUENCE [LARGE SCALE GENOMIC DNA]</scope>
    <source>
        <strain evidence="2 3">NBRC 105367</strain>
    </source>
</reference>
<protein>
    <submittedName>
        <fullName evidence="2">Methyltransferase</fullName>
    </submittedName>
</protein>
<organism evidence="2 3">
    <name type="scientific">Phytohabitans suffuscus</name>
    <dbReference type="NCBI Taxonomy" id="624315"/>
    <lineage>
        <taxon>Bacteria</taxon>
        <taxon>Bacillati</taxon>
        <taxon>Actinomycetota</taxon>
        <taxon>Actinomycetes</taxon>
        <taxon>Micromonosporales</taxon>
        <taxon>Micromonosporaceae</taxon>
    </lineage>
</organism>
<dbReference type="GO" id="GO:0008168">
    <property type="term" value="F:methyltransferase activity"/>
    <property type="evidence" value="ECO:0007669"/>
    <property type="project" value="UniProtKB-KW"/>
</dbReference>
<gene>
    <name evidence="2" type="ORF">Psuf_054380</name>
</gene>
<dbReference type="GO" id="GO:0032259">
    <property type="term" value="P:methylation"/>
    <property type="evidence" value="ECO:0007669"/>
    <property type="project" value="UniProtKB-KW"/>
</dbReference>
<name>A0A6F8YPM1_9ACTN</name>
<evidence type="ECO:0000313" key="2">
    <source>
        <dbReference type="EMBL" id="BCB88125.1"/>
    </source>
</evidence>
<reference evidence="2 3" key="2">
    <citation type="submission" date="2020-03" db="EMBL/GenBank/DDBJ databases">
        <authorList>
            <person name="Ichikawa N."/>
            <person name="Kimura A."/>
            <person name="Kitahashi Y."/>
            <person name="Uohara A."/>
        </authorList>
    </citation>
    <scope>NUCLEOTIDE SEQUENCE [LARGE SCALE GENOMIC DNA]</scope>
    <source>
        <strain evidence="2 3">NBRC 105367</strain>
    </source>
</reference>
<keyword evidence="2" id="KW-0489">Methyltransferase</keyword>
<dbReference type="EMBL" id="AP022871">
    <property type="protein sequence ID" value="BCB88125.1"/>
    <property type="molecule type" value="Genomic_DNA"/>
</dbReference>